<comment type="caution">
    <text evidence="2">The sequence shown here is derived from an EMBL/GenBank/DDBJ whole genome shotgun (WGS) entry which is preliminary data.</text>
</comment>
<organism evidence="2 3">
    <name type="scientific">Austropuccinia psidii MF-1</name>
    <dbReference type="NCBI Taxonomy" id="1389203"/>
    <lineage>
        <taxon>Eukaryota</taxon>
        <taxon>Fungi</taxon>
        <taxon>Dikarya</taxon>
        <taxon>Basidiomycota</taxon>
        <taxon>Pucciniomycotina</taxon>
        <taxon>Pucciniomycetes</taxon>
        <taxon>Pucciniales</taxon>
        <taxon>Sphaerophragmiaceae</taxon>
        <taxon>Austropuccinia</taxon>
    </lineage>
</organism>
<protein>
    <submittedName>
        <fullName evidence="2">Uncharacterized protein</fullName>
    </submittedName>
</protein>
<reference evidence="2" key="1">
    <citation type="submission" date="2021-03" db="EMBL/GenBank/DDBJ databases">
        <title>Draft genome sequence of rust myrtle Austropuccinia psidii MF-1, a brazilian biotype.</title>
        <authorList>
            <person name="Quecine M.C."/>
            <person name="Pachon D.M.R."/>
            <person name="Bonatelli M.L."/>
            <person name="Correr F.H."/>
            <person name="Franceschini L.M."/>
            <person name="Leite T.F."/>
            <person name="Margarido G.R.A."/>
            <person name="Almeida C.A."/>
            <person name="Ferrarezi J.A."/>
            <person name="Labate C.A."/>
        </authorList>
    </citation>
    <scope>NUCLEOTIDE SEQUENCE</scope>
    <source>
        <strain evidence="2">MF-1</strain>
    </source>
</reference>
<dbReference type="OrthoDB" id="3039677at2759"/>
<name>A0A9Q3BQL3_9BASI</name>
<dbReference type="AlphaFoldDB" id="A0A9Q3BQL3"/>
<keyword evidence="3" id="KW-1185">Reference proteome</keyword>
<feature type="compositionally biased region" description="Basic and acidic residues" evidence="1">
    <location>
        <begin position="392"/>
        <end position="401"/>
    </location>
</feature>
<accession>A0A9Q3BQL3</accession>
<dbReference type="Pfam" id="PF02992">
    <property type="entry name" value="Transposase_21"/>
    <property type="match status" value="1"/>
</dbReference>
<evidence type="ECO:0000313" key="3">
    <source>
        <dbReference type="Proteomes" id="UP000765509"/>
    </source>
</evidence>
<sequence length="420" mass="48071">MDLCTCSKCITYTSCLTNGEVCGRMISSRNKRKHLRDSFIQSQTEYLKRTITNNSVLSSSDLDDPTESDFFDSESNCVSIFSEDTQSLPVFVAIFVCWLHLLFSLSWKNCSTVVINTPRCVYYTHKLKTWIEWLLGLKIIEKEITEWKNHLSHQKNIIDIQQIFVDWFNPHGSKISGKQQSIGCIILSCLNLPPKLRNKPAYSMLYSLIPGPNSPDVVTISNVIRPLVDELLELKDGFNVVTTNYPQGRKVYVQLLPAVGDLVAMHKIVGFGSHSASQFCGWCKADLKDLQGLNIGPSKSAAEIREAAYSWKSAKTISLKEKICKVSGVRWSEFHRLPYRFANMHVALGVMHNCLEGVLQENFRYRLGFQDDVQEKKRIIHQKMKSNKRVQRMHESSHTETEESGEEDASNEEWRRVICY</sequence>
<evidence type="ECO:0000256" key="1">
    <source>
        <dbReference type="SAM" id="MobiDB-lite"/>
    </source>
</evidence>
<dbReference type="InterPro" id="IPR004242">
    <property type="entry name" value="Transposase_21"/>
</dbReference>
<evidence type="ECO:0000313" key="2">
    <source>
        <dbReference type="EMBL" id="MBW0469065.1"/>
    </source>
</evidence>
<feature type="region of interest" description="Disordered" evidence="1">
    <location>
        <begin position="383"/>
        <end position="409"/>
    </location>
</feature>
<dbReference type="EMBL" id="AVOT02002066">
    <property type="protein sequence ID" value="MBW0469065.1"/>
    <property type="molecule type" value="Genomic_DNA"/>
</dbReference>
<gene>
    <name evidence="2" type="ORF">O181_008780</name>
</gene>
<dbReference type="Proteomes" id="UP000765509">
    <property type="component" value="Unassembled WGS sequence"/>
</dbReference>
<proteinExistence type="predicted"/>